<keyword evidence="3" id="KW-1185">Reference proteome</keyword>
<dbReference type="OrthoDB" id="5420410at2759"/>
<dbReference type="InterPro" id="IPR031349">
    <property type="entry name" value="Tfb6"/>
</dbReference>
<feature type="compositionally biased region" description="Low complexity" evidence="1">
    <location>
        <begin position="19"/>
        <end position="43"/>
    </location>
</feature>
<dbReference type="Pfam" id="PF17110">
    <property type="entry name" value="TFB6"/>
    <property type="match status" value="1"/>
</dbReference>
<organism evidence="2 3">
    <name type="scientific">Aulographum hederae CBS 113979</name>
    <dbReference type="NCBI Taxonomy" id="1176131"/>
    <lineage>
        <taxon>Eukaryota</taxon>
        <taxon>Fungi</taxon>
        <taxon>Dikarya</taxon>
        <taxon>Ascomycota</taxon>
        <taxon>Pezizomycotina</taxon>
        <taxon>Dothideomycetes</taxon>
        <taxon>Pleosporomycetidae</taxon>
        <taxon>Aulographales</taxon>
        <taxon>Aulographaceae</taxon>
    </lineage>
</organism>
<dbReference type="EMBL" id="ML977148">
    <property type="protein sequence ID" value="KAF1988646.1"/>
    <property type="molecule type" value="Genomic_DNA"/>
</dbReference>
<evidence type="ECO:0000313" key="2">
    <source>
        <dbReference type="EMBL" id="KAF1988646.1"/>
    </source>
</evidence>
<reference evidence="2" key="1">
    <citation type="journal article" date="2020" name="Stud. Mycol.">
        <title>101 Dothideomycetes genomes: a test case for predicting lifestyles and emergence of pathogens.</title>
        <authorList>
            <person name="Haridas S."/>
            <person name="Albert R."/>
            <person name="Binder M."/>
            <person name="Bloem J."/>
            <person name="Labutti K."/>
            <person name="Salamov A."/>
            <person name="Andreopoulos B."/>
            <person name="Baker S."/>
            <person name="Barry K."/>
            <person name="Bills G."/>
            <person name="Bluhm B."/>
            <person name="Cannon C."/>
            <person name="Castanera R."/>
            <person name="Culley D."/>
            <person name="Daum C."/>
            <person name="Ezra D."/>
            <person name="Gonzalez J."/>
            <person name="Henrissat B."/>
            <person name="Kuo A."/>
            <person name="Liang C."/>
            <person name="Lipzen A."/>
            <person name="Lutzoni F."/>
            <person name="Magnuson J."/>
            <person name="Mondo S."/>
            <person name="Nolan M."/>
            <person name="Ohm R."/>
            <person name="Pangilinan J."/>
            <person name="Park H.-J."/>
            <person name="Ramirez L."/>
            <person name="Alfaro M."/>
            <person name="Sun H."/>
            <person name="Tritt A."/>
            <person name="Yoshinaga Y."/>
            <person name="Zwiers L.-H."/>
            <person name="Turgeon B."/>
            <person name="Goodwin S."/>
            <person name="Spatafora J."/>
            <person name="Crous P."/>
            <person name="Grigoriev I."/>
        </authorList>
    </citation>
    <scope>NUCLEOTIDE SEQUENCE</scope>
    <source>
        <strain evidence="2">CBS 113979</strain>
    </source>
</reference>
<sequence>MSAPSPLPNPTTPTQGGFLHPSASLLSPPPSSIASSAGASSLPHPRQSPLRPGGPKESAFVRFIDQELLRIQRRHAKRETDDALEAEEEAGLENLGDLGGVKGYRVFGELAKDVERVVGLVWTSGTPSLQIPYFLTLALLTSTFLPSYPPAPKAMFRLLGKLDLVFASLLQGRNIETGENLPGFERGRKVNGTEKVRIKSLVERTRVAVVDVMSSGDFAEEESDDDEEDAKDTQAEESEMEDGMVVEMETDIDDEADRAASRRNRDVDMDLQRLEDGGGWEMDVAKVYDRTVVELGDTIGGAPIGIITDD</sequence>
<accession>A0A6G1H5Z7</accession>
<dbReference type="PANTHER" id="PTHR37781:SF1">
    <property type="entry name" value="ADR380WP"/>
    <property type="match status" value="1"/>
</dbReference>
<feature type="compositionally biased region" description="Acidic residues" evidence="1">
    <location>
        <begin position="218"/>
        <end position="245"/>
    </location>
</feature>
<feature type="region of interest" description="Disordered" evidence="1">
    <location>
        <begin position="1"/>
        <end position="56"/>
    </location>
</feature>
<evidence type="ECO:0000313" key="3">
    <source>
        <dbReference type="Proteomes" id="UP000800041"/>
    </source>
</evidence>
<gene>
    <name evidence="2" type="ORF">K402DRAFT_419462</name>
</gene>
<feature type="compositionally biased region" description="Pro residues" evidence="1">
    <location>
        <begin position="1"/>
        <end position="11"/>
    </location>
</feature>
<dbReference type="AlphaFoldDB" id="A0A6G1H5Z7"/>
<dbReference type="PANTHER" id="PTHR37781">
    <property type="entry name" value="TFIIH COMPLEX SUBUNIT"/>
    <property type="match status" value="1"/>
</dbReference>
<dbReference type="GO" id="GO:0005675">
    <property type="term" value="C:transcription factor TFIIH holo complex"/>
    <property type="evidence" value="ECO:0007669"/>
    <property type="project" value="TreeGrafter"/>
</dbReference>
<dbReference type="Proteomes" id="UP000800041">
    <property type="component" value="Unassembled WGS sequence"/>
</dbReference>
<name>A0A6G1H5Z7_9PEZI</name>
<feature type="region of interest" description="Disordered" evidence="1">
    <location>
        <begin position="213"/>
        <end position="245"/>
    </location>
</feature>
<protein>
    <submittedName>
        <fullName evidence="2">Uncharacterized protein</fullName>
    </submittedName>
</protein>
<proteinExistence type="predicted"/>
<evidence type="ECO:0000256" key="1">
    <source>
        <dbReference type="SAM" id="MobiDB-lite"/>
    </source>
</evidence>